<dbReference type="KEGG" id="bpg:Bathy06g00660"/>
<keyword evidence="2" id="KW-1185">Reference proteome</keyword>
<proteinExistence type="predicted"/>
<name>K8EXN4_9CHLO</name>
<organism evidence="1 2">
    <name type="scientific">Bathycoccus prasinos</name>
    <dbReference type="NCBI Taxonomy" id="41875"/>
    <lineage>
        <taxon>Eukaryota</taxon>
        <taxon>Viridiplantae</taxon>
        <taxon>Chlorophyta</taxon>
        <taxon>Mamiellophyceae</taxon>
        <taxon>Mamiellales</taxon>
        <taxon>Bathycoccaceae</taxon>
        <taxon>Bathycoccus</taxon>
    </lineage>
</organism>
<protein>
    <submittedName>
        <fullName evidence="1">Uncharacterized protein</fullName>
    </submittedName>
</protein>
<evidence type="ECO:0000313" key="2">
    <source>
        <dbReference type="Proteomes" id="UP000198341"/>
    </source>
</evidence>
<sequence>MARRSVLRERRRRRCIFFRVFFASHRGCMCSLLSRPLGKKFSTLQRVRSATVQATKGTRIPIAAGTTRVGAVFAKITADGLEIQVLVATRA</sequence>
<accession>K8EXN4</accession>
<evidence type="ECO:0000313" key="1">
    <source>
        <dbReference type="EMBL" id="CCO17240.1"/>
    </source>
</evidence>
<reference evidence="1 2" key="1">
    <citation type="submission" date="2011-10" db="EMBL/GenBank/DDBJ databases">
        <authorList>
            <person name="Genoscope - CEA"/>
        </authorList>
    </citation>
    <scope>NUCLEOTIDE SEQUENCE [LARGE SCALE GENOMIC DNA]</scope>
    <source>
        <strain evidence="1 2">RCC 1105</strain>
    </source>
</reference>
<dbReference type="AlphaFoldDB" id="K8EXN4"/>
<dbReference type="EMBL" id="FO082273">
    <property type="protein sequence ID" value="CCO17240.1"/>
    <property type="molecule type" value="Genomic_DNA"/>
</dbReference>
<dbReference type="RefSeq" id="XP_007512640.1">
    <property type="nucleotide sequence ID" value="XM_007512578.1"/>
</dbReference>
<dbReference type="GeneID" id="19015046"/>
<dbReference type="Proteomes" id="UP000198341">
    <property type="component" value="Chromosome 6"/>
</dbReference>
<gene>
    <name evidence="1" type="ORF">Bathy06g00660</name>
</gene>